<dbReference type="AlphaFoldDB" id="A0A077M0Y1"/>
<dbReference type="Proteomes" id="UP000035721">
    <property type="component" value="Unassembled WGS sequence"/>
</dbReference>
<comment type="caution">
    <text evidence="1">The sequence shown here is derived from an EMBL/GenBank/DDBJ whole genome shotgun (WGS) entry which is preliminary data.</text>
</comment>
<reference evidence="1 2" key="1">
    <citation type="journal article" date="2013" name="ISME J.">
        <title>A metabolic model for members of the genus Tetrasphaera involved in enhanced biological phosphorus removal.</title>
        <authorList>
            <person name="Kristiansen R."/>
            <person name="Nguyen H.T.T."/>
            <person name="Saunders A.M."/>
            <person name="Nielsen J.L."/>
            <person name="Wimmer R."/>
            <person name="Le V.Q."/>
            <person name="McIlroy S.J."/>
            <person name="Petrovski S."/>
            <person name="Seviour R.J."/>
            <person name="Calteau A."/>
            <person name="Nielsen K.L."/>
            <person name="Nielsen P.H."/>
        </authorList>
    </citation>
    <scope>NUCLEOTIDE SEQUENCE [LARGE SCALE GENOMIC DNA]</scope>
    <source>
        <strain evidence="1 2">T1-X7</strain>
    </source>
</reference>
<evidence type="ECO:0000313" key="2">
    <source>
        <dbReference type="Proteomes" id="UP000035721"/>
    </source>
</evidence>
<dbReference type="STRING" id="1194083.BN12_70009"/>
<name>A0A077M0Y1_9MICO</name>
<dbReference type="RefSeq" id="WP_048549787.1">
    <property type="nucleotide sequence ID" value="NZ_HF570958.1"/>
</dbReference>
<organism evidence="1 2">
    <name type="scientific">Nostocoides japonicum T1-X7</name>
    <dbReference type="NCBI Taxonomy" id="1194083"/>
    <lineage>
        <taxon>Bacteria</taxon>
        <taxon>Bacillati</taxon>
        <taxon>Actinomycetota</taxon>
        <taxon>Actinomycetes</taxon>
        <taxon>Micrococcales</taxon>
        <taxon>Intrasporangiaceae</taxon>
        <taxon>Nostocoides</taxon>
    </lineage>
</organism>
<protein>
    <submittedName>
        <fullName evidence="1">Uncharacterized protein</fullName>
    </submittedName>
</protein>
<evidence type="ECO:0000313" key="1">
    <source>
        <dbReference type="EMBL" id="CCH79993.1"/>
    </source>
</evidence>
<keyword evidence="2" id="KW-1185">Reference proteome</keyword>
<gene>
    <name evidence="1" type="ORF">BN12_70009</name>
</gene>
<proteinExistence type="predicted"/>
<dbReference type="EMBL" id="CAJB01000403">
    <property type="protein sequence ID" value="CCH79993.1"/>
    <property type="molecule type" value="Genomic_DNA"/>
</dbReference>
<accession>A0A077M0Y1</accession>
<sequence>MTSDTSRLANRTETLLTALRTMDESSYAEVDSVAAVLVTPGFGRNPVAAPVDRALAEHREGRRREMATVLAGLDPAVRAHPVSLALALTDPLDRLVHPMTDEVMCLLDWVLRGGDADQALAVLG</sequence>